<accession>A0A564XU73</accession>
<organism evidence="1 2">
    <name type="scientific">Hymenolepis diminuta</name>
    <name type="common">Rat tapeworm</name>
    <dbReference type="NCBI Taxonomy" id="6216"/>
    <lineage>
        <taxon>Eukaryota</taxon>
        <taxon>Metazoa</taxon>
        <taxon>Spiralia</taxon>
        <taxon>Lophotrochozoa</taxon>
        <taxon>Platyhelminthes</taxon>
        <taxon>Cestoda</taxon>
        <taxon>Eucestoda</taxon>
        <taxon>Cyclophyllidea</taxon>
        <taxon>Hymenolepididae</taxon>
        <taxon>Hymenolepis</taxon>
    </lineage>
</organism>
<dbReference type="AlphaFoldDB" id="A0A564XU73"/>
<keyword evidence="2" id="KW-1185">Reference proteome</keyword>
<dbReference type="Proteomes" id="UP000321570">
    <property type="component" value="Unassembled WGS sequence"/>
</dbReference>
<protein>
    <submittedName>
        <fullName evidence="1">Uncharacterized protein</fullName>
    </submittedName>
</protein>
<evidence type="ECO:0000313" key="2">
    <source>
        <dbReference type="Proteomes" id="UP000321570"/>
    </source>
</evidence>
<proteinExistence type="predicted"/>
<name>A0A564XU73_HYMDI</name>
<evidence type="ECO:0000313" key="1">
    <source>
        <dbReference type="EMBL" id="VUZ38591.1"/>
    </source>
</evidence>
<gene>
    <name evidence="1" type="ORF">WMSIL1_LOCUS52</name>
</gene>
<dbReference type="EMBL" id="CABIJS010000002">
    <property type="protein sequence ID" value="VUZ38591.1"/>
    <property type="molecule type" value="Genomic_DNA"/>
</dbReference>
<sequence>MSSPSPKDLKEHSALFKCKEEKVEIHNFTGLKQDSDLTMDELFKAKAKLKTGKSPALMDCAQNC</sequence>
<reference evidence="1 2" key="1">
    <citation type="submission" date="2019-07" db="EMBL/GenBank/DDBJ databases">
        <authorList>
            <person name="Jastrzebski P J."/>
            <person name="Paukszto L."/>
            <person name="Jastrzebski P J."/>
        </authorList>
    </citation>
    <scope>NUCLEOTIDE SEQUENCE [LARGE SCALE GENOMIC DNA]</scope>
    <source>
        <strain evidence="1 2">WMS-il1</strain>
    </source>
</reference>